<dbReference type="GO" id="GO:0006886">
    <property type="term" value="P:intracellular protein transport"/>
    <property type="evidence" value="ECO:0007669"/>
    <property type="project" value="InterPro"/>
</dbReference>
<evidence type="ECO:0000256" key="2">
    <source>
        <dbReference type="ARBA" id="ARBA00022927"/>
    </source>
</evidence>
<feature type="region of interest" description="Disordered" evidence="5">
    <location>
        <begin position="68"/>
        <end position="148"/>
    </location>
</feature>
<feature type="region of interest" description="Disordered" evidence="5">
    <location>
        <begin position="646"/>
        <end position="732"/>
    </location>
</feature>
<proteinExistence type="predicted"/>
<dbReference type="SUPFAM" id="SSF52540">
    <property type="entry name" value="P-loop containing nucleoside triphosphate hydrolases"/>
    <property type="match status" value="3"/>
</dbReference>
<feature type="domain" description="SecA family profile" evidence="7">
    <location>
        <begin position="2703"/>
        <end position="3348"/>
    </location>
</feature>
<evidence type="ECO:0000313" key="8">
    <source>
        <dbReference type="EMBL" id="KAK3248107.1"/>
    </source>
</evidence>
<evidence type="ECO:0000256" key="5">
    <source>
        <dbReference type="SAM" id="MobiDB-lite"/>
    </source>
</evidence>
<dbReference type="EC" id="7.4.2.4" evidence="1"/>
<keyword evidence="9" id="KW-1185">Reference proteome</keyword>
<dbReference type="PROSITE" id="PS50076">
    <property type="entry name" value="DNAJ_2"/>
    <property type="match status" value="1"/>
</dbReference>
<dbReference type="Pfam" id="PF07517">
    <property type="entry name" value="SecA_DEAD"/>
    <property type="match status" value="1"/>
</dbReference>
<dbReference type="CDD" id="cd06257">
    <property type="entry name" value="DnaJ"/>
    <property type="match status" value="1"/>
</dbReference>
<dbReference type="GO" id="GO:0016464">
    <property type="term" value="F:chloroplast protein-transporting ATPase activity"/>
    <property type="evidence" value="ECO:0007669"/>
    <property type="project" value="UniProtKB-EC"/>
</dbReference>
<dbReference type="InterPro" id="IPR036869">
    <property type="entry name" value="J_dom_sf"/>
</dbReference>
<gene>
    <name evidence="8" type="ORF">CYMTET_42416</name>
</gene>
<dbReference type="PANTHER" id="PTHR30612:SF0">
    <property type="entry name" value="CHLOROPLAST PROTEIN-TRANSPORTING ATPASE"/>
    <property type="match status" value="1"/>
</dbReference>
<dbReference type="GO" id="GO:0005524">
    <property type="term" value="F:ATP binding"/>
    <property type="evidence" value="ECO:0007669"/>
    <property type="project" value="InterPro"/>
</dbReference>
<feature type="compositionally biased region" description="Acidic residues" evidence="5">
    <location>
        <begin position="300"/>
        <end position="310"/>
    </location>
</feature>
<feature type="region of interest" description="Disordered" evidence="5">
    <location>
        <begin position="2957"/>
        <end position="2991"/>
    </location>
</feature>
<feature type="region of interest" description="Disordered" evidence="5">
    <location>
        <begin position="900"/>
        <end position="920"/>
    </location>
</feature>
<feature type="domain" description="J" evidence="6">
    <location>
        <begin position="2387"/>
        <end position="2454"/>
    </location>
</feature>
<organism evidence="8 9">
    <name type="scientific">Cymbomonas tetramitiformis</name>
    <dbReference type="NCBI Taxonomy" id="36881"/>
    <lineage>
        <taxon>Eukaryota</taxon>
        <taxon>Viridiplantae</taxon>
        <taxon>Chlorophyta</taxon>
        <taxon>Pyramimonadophyceae</taxon>
        <taxon>Pyramimonadales</taxon>
        <taxon>Pyramimonadaceae</taxon>
        <taxon>Cymbomonas</taxon>
    </lineage>
</organism>
<dbReference type="InterPro" id="IPR001623">
    <property type="entry name" value="DnaJ_domain"/>
</dbReference>
<evidence type="ECO:0000259" key="7">
    <source>
        <dbReference type="PROSITE" id="PS51196"/>
    </source>
</evidence>
<dbReference type="InterPro" id="IPR027417">
    <property type="entry name" value="P-loop_NTPase"/>
</dbReference>
<dbReference type="GO" id="GO:0006605">
    <property type="term" value="P:protein targeting"/>
    <property type="evidence" value="ECO:0007669"/>
    <property type="project" value="InterPro"/>
</dbReference>
<dbReference type="Pfam" id="PF00226">
    <property type="entry name" value="DnaJ"/>
    <property type="match status" value="1"/>
</dbReference>
<feature type="compositionally biased region" description="Polar residues" evidence="5">
    <location>
        <begin position="654"/>
        <end position="664"/>
    </location>
</feature>
<protein>
    <recommendedName>
        <fullName evidence="1">chloroplast protein-transporting ATPase</fullName>
        <ecNumber evidence="1">7.4.2.4</ecNumber>
    </recommendedName>
</protein>
<evidence type="ECO:0000256" key="4">
    <source>
        <dbReference type="ARBA" id="ARBA00034043"/>
    </source>
</evidence>
<dbReference type="GO" id="GO:0016020">
    <property type="term" value="C:membrane"/>
    <property type="evidence" value="ECO:0007669"/>
    <property type="project" value="InterPro"/>
</dbReference>
<feature type="compositionally biased region" description="Basic and acidic residues" evidence="5">
    <location>
        <begin position="126"/>
        <end position="141"/>
    </location>
</feature>
<keyword evidence="3" id="KW-0811">Translocation</keyword>
<sequence length="3348" mass="368275">MDKKWSATHRREGDEIKTAPLSREVLDVDTEVALQKASPMKSSRIDSRHIHPTNYNCDPIAPADAADLKSTFELPSKTPATPAKTNVSVPDQEESPAQPKALITRQKEPLSPHQQDFPEELNSLASHREGPLLPCRDKAPADSKSLAPRGEEVPFDIGLACAAFLRAFTSDPDVVAKQRDGSAGSAGNQAISDILKGASKCGGEAHADETAQPVVHTSEPIQTLLEPDQQSGELAEVSANKAEITPMETEVTVASAYSDRQSYSGSRPVADHMMEAVPDHDDVVYVNSAEAEKAAKQIEDGDGDGDGDENGDGKVGDQGIQPVDASALLTSPQAAPRSSEAETEDELSARLNRARARVESAAGEDNVTEQLKAKKLDMQDAVAETQNELSARLNGARARAESAAGEDNVTLKLKAKKSDVQAVVPVTENELSARLSGARARAESGSDQKRSFSKVKVQEQAAVPPMKDELSARLAGWRARAEMNGGTDGSGDRIKANKAGASESGGGESELSARLNEARARAEGECSQDAVTASLKLRKVCAESAEAVNDGQHNGDELSGKLNRMRARADAESAEDRVTTTMMPRKTAECSTKENELTLRLSRVRSRADSGAGEDCVTAGLKARKMGEQRDAGVHDELSLRLRKARERADTDGGHTNMTGQWQATRAERLTAPPGVQDDLKTRSRGPRKQADSKAADKESLLQAPGADEQAAVPETENKPSAAHAGVEDGVGKDRMEADLAAEIEAELLKSAKKTERLAADADHIEVADLSSPRQLQFSDVMAESASANGGLYDMSDEDEANDDTALGPIPAGPRHLDLKLLGNLIASAEPTIQDLAGKDVVILLGKTGTGKSTLVQAISGRKLRRCKHQATADGAVKDVFEADDPLEGFCIGHDQRSQTKHINHYPRPSSANSGGGARESEGEEVVVYVDSAGYQDTSGIEVDIATSISFQRVSDVCRSLRFVVLVSCVSFLEAKGGAVRDLVKLVSTLVGTREQEDFFQHRLAFTFLFTHSAMLQNLVARQAHSSAASDSPLASKEAGLPELERAQKTLHGLMVDTLRGTDVKDQTERKILHWLESCLRKGFPFVGIFHPELSDPSLLIAQVERFAPESDGNYAAIGARPGEAPRDVVRCGVTAQNAGAIALELHRLLATMKAEAKARRPEGMCEQARALVYLHRHLDLDSVRETCLKAGQLVDEAEARSREEAYRLIDAGSAADYREFGEASASSALRLVHSLRVLQSLGLGSVCEEQDAEEEALIHVYQRLTGMLAELHAALTEGPGAPKLTTSTRALCKLRAWASARPGWQHLAGDGAQALEGYIARAVAGVASSVASPCDVGATMMALQRIDAVHNHLPQLRELELNVQGVEDAWLEVTAQMKRAIQQVATEACNALRGHVHTIEEEAMDAEKDSQASSGGDRADMQTARNIVEAEGGDFCQGIDTLTRNMRTFTESVERLEALGDVLAEVEAPLELPAHARAAWRGVLAEAGDELRRRSDAIKSAVARPPPPASLEMPVRALQVLLRARTDRQQREGLGEIMWAETCEALVRMLRAQISQLAMLCDEMEEGGGLGTPQRHVTPFAVLMSHIWVDSVLDHGFVAQNLTSLKAQYDAYFKRTGVELLQALARYLEAPALHAAELETLRLKQPEMTCLSHFGSLHPSFAEAGACFGDNVARVVDRWCARQRHSLQSAFPEELAKLSSLPADAVNEVLQGAEELLMVLPHLDNVRALLEGVSERLVRCHTEISEVMQVKRNYLAKETAMKTIATWQQRALVRLTSRLPDFRGLCQSLRDEVACEAQEIRQQLMELDDWQGAEAAVEAFAAARALDTYIGHQASMDVDGLRQLLEMKRSGMDEAVQNNLKEFNFTGIRQHLEPLEGSRDKLSQLRYRTLMGVVVASVQAKIEFANAQMASATEVTKAIKALEGAEKEIGKLVERYTSASLSIADTVKRLEEGVAKTFEGLLTDLEASLAENDYPTTLTRLKGAEQYHADAANCLPNNKQSTTRIASCFKTAKDSLRVLEHQLKEYIPRIDRALTHRPDSSKLFDVLRQMKVAASDPGQPEVREFYDSAMARLGEALRVLLIQIRSKAQEHEMYSKAIEVYSDWNREWERGLKEHVPPLTDVDLAQDLDDLRQRGEQMRDRYRLYLMDQEQLINWVKLLDRLKEESSSRMSKLKQIWPLYQTEYDSQLKVLESQVSRMYTEAHTHMTKHNYILVGDQALALRRIHQMLSGHLSADLLQGCANLSLAITERFSSLCTELIATLGRGNIDEAHTVLARVHSLALSLTSDYPGIRQRAEALHQQMCEAVKDKVERLRRQLEEEFDFAGAWETVNVLRKIGHLLTGAFSLYREEFEAAFSNQGSQALGFQEIAALCSAHFGGTGLAALGMHFALLEVQPGASAQEVKKAYKRRCMATHPDRPGGSTEKQQQVERAKDVLKNKEELGRYPKELAQLFASSIRRLPKVLGDRTTKLLGDHDYEQIKAMLDGLADVHRVCELVTPPLSKESVCEPVHRAVRDQVHGLGTRVKEHWQRRELKKVHDAFGALAQMRAHLSAYREIYSDEWTNEISRSVEDEIAALAARARGFLKSESHADDNLHNVAMQLIRLGHIWDDLPEFKEVAELNLTSVLDACQAQHWGFKYIFQLGMVLERGNVGEKDAQGEVVSKDQRIGQVIVSFFKHFKDVVTMSWNEEVTQKDTGAALKELVSKRMTSGQSPDRAPDAPIDRVALQAAFDAYQDEYSTCFNMWRAGELLLDNIAHRVAEKAATLRPACHIKCWSPAVKAALPVLLGGVFAYFTILKSGDSYNRLAADSAAGGGRGNATKKQKVCKEAAPSTQNVLLKPHTIQVLTILRLLGCDTRDAALDNQLMQIRTGEGKSIILGACSILFGLLGLKVRCVCYSEYLSERDHELFRELFCAFGVSEHIVYSKITSYSEDTVAAKGNLREMTLNLIRGLPIQPQSRVPGDEAGAGADTNAKPRKASRALKRTTPQHVAPRPSAMGEILLVDEVDVFFGQDFYSKSHNQMACLAEPEVAAILKAIWALREQAARPRRLLQTAKNLPEYHTLLQKFPQWHFLLEKELEAMCYDLKDFNTPAYHYDSGRNRIGYKDMDGINYDIVWGYRTAFAYLNEHSRGTLRAPVPTLASALQLRVPCGQFSYANVAPALILGVSGTVEALGKHEWGILNRYNIQIYTRMPSVYGSSNFRFLDQSGSNPIIVEPSRDAYFQAITEEVTKMIRLGRAVLTLFPDATRLQEYVRSPYYKKVLTKNVLQESLSREEKEYVIKKAATAGQATFCTAVFGRGTDFFCKDRKLQEIGGMHVIQTFVSLEKSEELQIQGRTARQVDTLGFAVD</sequence>
<accession>A0AAE0F1P2</accession>
<dbReference type="GO" id="GO:0017038">
    <property type="term" value="P:protein import"/>
    <property type="evidence" value="ECO:0007669"/>
    <property type="project" value="InterPro"/>
</dbReference>
<dbReference type="InterPro" id="IPR011115">
    <property type="entry name" value="SecA_DEAD"/>
</dbReference>
<dbReference type="InterPro" id="IPR014018">
    <property type="entry name" value="SecA_motor_DEAD"/>
</dbReference>
<comment type="catalytic activity">
    <reaction evidence="4">
        <text>ATP + H2O + chloroplast-proteinSide 1 = ADP + phosphate + chloroplast-proteinSide 2.</text>
        <dbReference type="EC" id="7.4.2.4"/>
    </reaction>
</comment>
<feature type="compositionally biased region" description="Low complexity" evidence="5">
    <location>
        <begin position="430"/>
        <end position="439"/>
    </location>
</feature>
<feature type="compositionally biased region" description="Basic and acidic residues" evidence="5">
    <location>
        <begin position="440"/>
        <end position="450"/>
    </location>
</feature>
<reference evidence="8 9" key="1">
    <citation type="journal article" date="2015" name="Genome Biol. Evol.">
        <title>Comparative Genomics of a Bacterivorous Green Alga Reveals Evolutionary Causalities and Consequences of Phago-Mixotrophic Mode of Nutrition.</title>
        <authorList>
            <person name="Burns J.A."/>
            <person name="Paasch A."/>
            <person name="Narechania A."/>
            <person name="Kim E."/>
        </authorList>
    </citation>
    <scope>NUCLEOTIDE SEQUENCE [LARGE SCALE GENOMIC DNA]</scope>
    <source>
        <strain evidence="8 9">PLY_AMNH</strain>
    </source>
</reference>
<feature type="compositionally biased region" description="Basic and acidic residues" evidence="5">
    <location>
        <begin position="290"/>
        <end position="299"/>
    </location>
</feature>
<feature type="region of interest" description="Disordered" evidence="5">
    <location>
        <begin position="286"/>
        <end position="379"/>
    </location>
</feature>
<name>A0AAE0F1P2_9CHLO</name>
<dbReference type="Gene3D" id="1.10.287.110">
    <property type="entry name" value="DnaJ domain"/>
    <property type="match status" value="1"/>
</dbReference>
<evidence type="ECO:0000256" key="1">
    <source>
        <dbReference type="ARBA" id="ARBA00012047"/>
    </source>
</evidence>
<evidence type="ECO:0000256" key="3">
    <source>
        <dbReference type="ARBA" id="ARBA00023010"/>
    </source>
</evidence>
<dbReference type="EMBL" id="LGRX02028405">
    <property type="protein sequence ID" value="KAK3248107.1"/>
    <property type="molecule type" value="Genomic_DNA"/>
</dbReference>
<dbReference type="PANTHER" id="PTHR30612">
    <property type="entry name" value="SECA INNER MEMBRANE COMPONENT OF SEC PROTEIN SECRETION SYSTEM"/>
    <property type="match status" value="1"/>
</dbReference>
<dbReference type="Proteomes" id="UP001190700">
    <property type="component" value="Unassembled WGS sequence"/>
</dbReference>
<dbReference type="SUPFAM" id="SSF46565">
    <property type="entry name" value="Chaperone J-domain"/>
    <property type="match status" value="1"/>
</dbReference>
<dbReference type="PROSITE" id="PS51196">
    <property type="entry name" value="SECA_MOTOR_DEAD"/>
    <property type="match status" value="1"/>
</dbReference>
<evidence type="ECO:0000259" key="6">
    <source>
        <dbReference type="PROSITE" id="PS50076"/>
    </source>
</evidence>
<comment type="caution">
    <text evidence="8">The sequence shown here is derived from an EMBL/GenBank/DDBJ whole genome shotgun (WGS) entry which is preliminary data.</text>
</comment>
<keyword evidence="2" id="KW-0653">Protein transport</keyword>
<dbReference type="InterPro" id="IPR000185">
    <property type="entry name" value="SecA"/>
</dbReference>
<keyword evidence="2" id="KW-0813">Transport</keyword>
<feature type="compositionally biased region" description="Basic residues" evidence="5">
    <location>
        <begin position="2974"/>
        <end position="2983"/>
    </location>
</feature>
<feature type="compositionally biased region" description="Basic and acidic residues" evidence="5">
    <location>
        <begin position="689"/>
        <end position="700"/>
    </location>
</feature>
<evidence type="ECO:0000313" key="9">
    <source>
        <dbReference type="Proteomes" id="UP001190700"/>
    </source>
</evidence>
<feature type="region of interest" description="Disordered" evidence="5">
    <location>
        <begin position="430"/>
        <end position="469"/>
    </location>
</feature>
<feature type="region of interest" description="Disordered" evidence="5">
    <location>
        <begin position="482"/>
        <end position="512"/>
    </location>
</feature>
<dbReference type="Gene3D" id="3.40.50.300">
    <property type="entry name" value="P-loop containing nucleotide triphosphate hydrolases"/>
    <property type="match status" value="3"/>
</dbReference>
<dbReference type="SMART" id="SM00271">
    <property type="entry name" value="DnaJ"/>
    <property type="match status" value="1"/>
</dbReference>